<dbReference type="AlphaFoldDB" id="A0A6A6DSJ0"/>
<dbReference type="InterPro" id="IPR018714">
    <property type="entry name" value="DUF2237"/>
</dbReference>
<dbReference type="OrthoDB" id="1517790at2759"/>
<dbReference type="PANTHER" id="PTHR37466">
    <property type="entry name" value="SLR1628 PROTEIN"/>
    <property type="match status" value="1"/>
</dbReference>
<protein>
    <submittedName>
        <fullName evidence="1">Uncharacterized protein</fullName>
    </submittedName>
</protein>
<evidence type="ECO:0000313" key="2">
    <source>
        <dbReference type="Proteomes" id="UP000800200"/>
    </source>
</evidence>
<reference evidence="1" key="1">
    <citation type="journal article" date="2020" name="Stud. Mycol.">
        <title>101 Dothideomycetes genomes: a test case for predicting lifestyles and emergence of pathogens.</title>
        <authorList>
            <person name="Haridas S."/>
            <person name="Albert R."/>
            <person name="Binder M."/>
            <person name="Bloem J."/>
            <person name="Labutti K."/>
            <person name="Salamov A."/>
            <person name="Andreopoulos B."/>
            <person name="Baker S."/>
            <person name="Barry K."/>
            <person name="Bills G."/>
            <person name="Bluhm B."/>
            <person name="Cannon C."/>
            <person name="Castanera R."/>
            <person name="Culley D."/>
            <person name="Daum C."/>
            <person name="Ezra D."/>
            <person name="Gonzalez J."/>
            <person name="Henrissat B."/>
            <person name="Kuo A."/>
            <person name="Liang C."/>
            <person name="Lipzen A."/>
            <person name="Lutzoni F."/>
            <person name="Magnuson J."/>
            <person name="Mondo S."/>
            <person name="Nolan M."/>
            <person name="Ohm R."/>
            <person name="Pangilinan J."/>
            <person name="Park H.-J."/>
            <person name="Ramirez L."/>
            <person name="Alfaro M."/>
            <person name="Sun H."/>
            <person name="Tritt A."/>
            <person name="Yoshinaga Y."/>
            <person name="Zwiers L.-H."/>
            <person name="Turgeon B."/>
            <person name="Goodwin S."/>
            <person name="Spatafora J."/>
            <person name="Crous P."/>
            <person name="Grigoriev I."/>
        </authorList>
    </citation>
    <scope>NUCLEOTIDE SEQUENCE</scope>
    <source>
        <strain evidence="1">CBS 207.26</strain>
    </source>
</reference>
<accession>A0A6A6DSJ0</accession>
<dbReference type="Proteomes" id="UP000800200">
    <property type="component" value="Unassembled WGS sequence"/>
</dbReference>
<sequence length="125" mass="13980">MERNVFRQPLQLHGARPLTGFMRTGYCEAPRSDFGNHSVAAVLTDEFLDYTASKGNDLRSAGLTSGCKWCLCASRWKEAFEARTSDTDAKVPRVYLRKTNERALESVKLEDLSKFAVDAEQNNGS</sequence>
<proteinExistence type="predicted"/>
<name>A0A6A6DSJ0_9PEZI</name>
<dbReference type="PANTHER" id="PTHR37466:SF1">
    <property type="entry name" value="SLR1628 PROTEIN"/>
    <property type="match status" value="1"/>
</dbReference>
<gene>
    <name evidence="1" type="ORF">K469DRAFT_711753</name>
</gene>
<dbReference type="EMBL" id="ML994647">
    <property type="protein sequence ID" value="KAF2182574.1"/>
    <property type="molecule type" value="Genomic_DNA"/>
</dbReference>
<dbReference type="Pfam" id="PF09996">
    <property type="entry name" value="DUF2237"/>
    <property type="match status" value="1"/>
</dbReference>
<dbReference type="Gene3D" id="3.30.56.110">
    <property type="entry name" value="Protein of unknown function DUF2237"/>
    <property type="match status" value="1"/>
</dbReference>
<keyword evidence="2" id="KW-1185">Reference proteome</keyword>
<evidence type="ECO:0000313" key="1">
    <source>
        <dbReference type="EMBL" id="KAF2182574.1"/>
    </source>
</evidence>
<organism evidence="1 2">
    <name type="scientific">Zopfia rhizophila CBS 207.26</name>
    <dbReference type="NCBI Taxonomy" id="1314779"/>
    <lineage>
        <taxon>Eukaryota</taxon>
        <taxon>Fungi</taxon>
        <taxon>Dikarya</taxon>
        <taxon>Ascomycota</taxon>
        <taxon>Pezizomycotina</taxon>
        <taxon>Dothideomycetes</taxon>
        <taxon>Dothideomycetes incertae sedis</taxon>
        <taxon>Zopfiaceae</taxon>
        <taxon>Zopfia</taxon>
    </lineage>
</organism>